<proteinExistence type="predicted"/>
<evidence type="ECO:0000313" key="1">
    <source>
        <dbReference type="EMBL" id="CAG8593015.1"/>
    </source>
</evidence>
<evidence type="ECO:0000313" key="2">
    <source>
        <dbReference type="Proteomes" id="UP000789702"/>
    </source>
</evidence>
<comment type="caution">
    <text evidence="1">The sequence shown here is derived from an EMBL/GenBank/DDBJ whole genome shotgun (WGS) entry which is preliminary data.</text>
</comment>
<gene>
    <name evidence="1" type="ORF">DHETER_LOCUS6940</name>
</gene>
<dbReference type="EMBL" id="CAJVPU010009262">
    <property type="protein sequence ID" value="CAG8593015.1"/>
    <property type="molecule type" value="Genomic_DNA"/>
</dbReference>
<sequence>MSPITCSNIFMAKLCIEKGAFENTSPFSALTSNDFLEVVCQIFSKNIAIKYYENAEREVNDFKTKQAESKHFGFWYLVGKWNLKKIVKEEFASSPHHLINVRKRIQESENRLRFAKRVKASLKPNNEFNKFIEVVISSDLEHLPENKPL</sequence>
<organism evidence="1 2">
    <name type="scientific">Dentiscutata heterogama</name>
    <dbReference type="NCBI Taxonomy" id="1316150"/>
    <lineage>
        <taxon>Eukaryota</taxon>
        <taxon>Fungi</taxon>
        <taxon>Fungi incertae sedis</taxon>
        <taxon>Mucoromycota</taxon>
        <taxon>Glomeromycotina</taxon>
        <taxon>Glomeromycetes</taxon>
        <taxon>Diversisporales</taxon>
        <taxon>Gigasporaceae</taxon>
        <taxon>Dentiscutata</taxon>
    </lineage>
</organism>
<keyword evidence="2" id="KW-1185">Reference proteome</keyword>
<reference evidence="1" key="1">
    <citation type="submission" date="2021-06" db="EMBL/GenBank/DDBJ databases">
        <authorList>
            <person name="Kallberg Y."/>
            <person name="Tangrot J."/>
            <person name="Rosling A."/>
        </authorList>
    </citation>
    <scope>NUCLEOTIDE SEQUENCE</scope>
    <source>
        <strain evidence="1">IL203A</strain>
    </source>
</reference>
<name>A0ACA9ML43_9GLOM</name>
<dbReference type="Proteomes" id="UP000789702">
    <property type="component" value="Unassembled WGS sequence"/>
</dbReference>
<accession>A0ACA9ML43</accession>
<protein>
    <submittedName>
        <fullName evidence="1">5152_t:CDS:1</fullName>
    </submittedName>
</protein>